<keyword evidence="3" id="KW-1185">Reference proteome</keyword>
<protein>
    <submittedName>
        <fullName evidence="2">Uncharacterized protein</fullName>
    </submittedName>
</protein>
<feature type="non-terminal residue" evidence="2">
    <location>
        <position position="1"/>
    </location>
</feature>
<feature type="region of interest" description="Disordered" evidence="1">
    <location>
        <begin position="1"/>
        <end position="110"/>
    </location>
</feature>
<comment type="caution">
    <text evidence="2">The sequence shown here is derived from an EMBL/GenBank/DDBJ whole genome shotgun (WGS) entry which is preliminary data.</text>
</comment>
<organism evidence="2 3">
    <name type="scientific">Allacma fusca</name>
    <dbReference type="NCBI Taxonomy" id="39272"/>
    <lineage>
        <taxon>Eukaryota</taxon>
        <taxon>Metazoa</taxon>
        <taxon>Ecdysozoa</taxon>
        <taxon>Arthropoda</taxon>
        <taxon>Hexapoda</taxon>
        <taxon>Collembola</taxon>
        <taxon>Symphypleona</taxon>
        <taxon>Sminthuridae</taxon>
        <taxon>Allacma</taxon>
    </lineage>
</organism>
<feature type="region of interest" description="Disordered" evidence="1">
    <location>
        <begin position="124"/>
        <end position="148"/>
    </location>
</feature>
<reference evidence="2" key="1">
    <citation type="submission" date="2021-06" db="EMBL/GenBank/DDBJ databases">
        <authorList>
            <person name="Hodson N. C."/>
            <person name="Mongue J. A."/>
            <person name="Jaron S. K."/>
        </authorList>
    </citation>
    <scope>NUCLEOTIDE SEQUENCE</scope>
</reference>
<feature type="compositionally biased region" description="Acidic residues" evidence="1">
    <location>
        <begin position="9"/>
        <end position="24"/>
    </location>
</feature>
<proteinExistence type="predicted"/>
<feature type="compositionally biased region" description="Basic and acidic residues" evidence="1">
    <location>
        <begin position="61"/>
        <end position="79"/>
    </location>
</feature>
<feature type="compositionally biased region" description="Polar residues" evidence="1">
    <location>
        <begin position="124"/>
        <end position="144"/>
    </location>
</feature>
<sequence length="249" mass="27346">EKEEKDGSGTDDDVIDGDGEDVETLLDANPRKKKTRKRLIFLEDEADESGEERSGDEDEDKIDKANKDDFSFIDDRPISDEEDDSADEDPKEKVKTPDLHFSEGFSTDVDSQKDCISQDLFSNAASQQQLSQETQSPRNENSIYSFLDPNKTPKISAAILNHSSSPIGPWNSISGRPNSIRHPGSHISPMIPRLTSEAALEALYEDLEVQDDVATRTPVISAEVAKLVNSGCAQDTPTSDDDLEALCSA</sequence>
<feature type="non-terminal residue" evidence="2">
    <location>
        <position position="249"/>
    </location>
</feature>
<evidence type="ECO:0000256" key="1">
    <source>
        <dbReference type="SAM" id="MobiDB-lite"/>
    </source>
</evidence>
<accession>A0A8J2L0T7</accession>
<feature type="region of interest" description="Disordered" evidence="1">
    <location>
        <begin position="166"/>
        <end position="188"/>
    </location>
</feature>
<name>A0A8J2L0T7_9HEXA</name>
<feature type="compositionally biased region" description="Basic and acidic residues" evidence="1">
    <location>
        <begin position="88"/>
        <end position="101"/>
    </location>
</feature>
<dbReference type="Proteomes" id="UP000708208">
    <property type="component" value="Unassembled WGS sequence"/>
</dbReference>
<feature type="compositionally biased region" description="Polar residues" evidence="1">
    <location>
        <begin position="166"/>
        <end position="177"/>
    </location>
</feature>
<gene>
    <name evidence="2" type="ORF">AFUS01_LOCUS33575</name>
</gene>
<dbReference type="AlphaFoldDB" id="A0A8J2L0T7"/>
<evidence type="ECO:0000313" key="3">
    <source>
        <dbReference type="Proteomes" id="UP000708208"/>
    </source>
</evidence>
<evidence type="ECO:0000313" key="2">
    <source>
        <dbReference type="EMBL" id="CAG7823353.1"/>
    </source>
</evidence>
<dbReference type="EMBL" id="CAJVCH010529185">
    <property type="protein sequence ID" value="CAG7823353.1"/>
    <property type="molecule type" value="Genomic_DNA"/>
</dbReference>
<feature type="compositionally biased region" description="Acidic residues" evidence="1">
    <location>
        <begin position="42"/>
        <end position="60"/>
    </location>
</feature>